<name>A0A8J3DGV7_9HYPH</name>
<accession>A0A8J3DGV7</accession>
<dbReference type="SUPFAM" id="SSF54637">
    <property type="entry name" value="Thioesterase/thiol ester dehydrase-isomerase"/>
    <property type="match status" value="1"/>
</dbReference>
<protein>
    <submittedName>
        <fullName evidence="2">MaoC family dehydratase</fullName>
    </submittedName>
</protein>
<reference evidence="2" key="2">
    <citation type="submission" date="2020-09" db="EMBL/GenBank/DDBJ databases">
        <authorList>
            <person name="Sun Q."/>
            <person name="Kim S."/>
        </authorList>
    </citation>
    <scope>NUCLEOTIDE SEQUENCE</scope>
    <source>
        <strain evidence="2">KCTC 42097</strain>
    </source>
</reference>
<comment type="caution">
    <text evidence="2">The sequence shown here is derived from an EMBL/GenBank/DDBJ whole genome shotgun (WGS) entry which is preliminary data.</text>
</comment>
<dbReference type="InterPro" id="IPR002539">
    <property type="entry name" value="MaoC-like_dom"/>
</dbReference>
<reference evidence="2" key="1">
    <citation type="journal article" date="2014" name="Int. J. Syst. Evol. Microbiol.">
        <title>Complete genome sequence of Corynebacterium casei LMG S-19264T (=DSM 44701T), isolated from a smear-ripened cheese.</title>
        <authorList>
            <consortium name="US DOE Joint Genome Institute (JGI-PGF)"/>
            <person name="Walter F."/>
            <person name="Albersmeier A."/>
            <person name="Kalinowski J."/>
            <person name="Ruckert C."/>
        </authorList>
    </citation>
    <scope>NUCLEOTIDE SEQUENCE</scope>
    <source>
        <strain evidence="2">KCTC 42097</strain>
    </source>
</reference>
<evidence type="ECO:0000259" key="1">
    <source>
        <dbReference type="Pfam" id="PF01575"/>
    </source>
</evidence>
<organism evidence="2 3">
    <name type="scientific">Limoniibacter endophyticus</name>
    <dbReference type="NCBI Taxonomy" id="1565040"/>
    <lineage>
        <taxon>Bacteria</taxon>
        <taxon>Pseudomonadati</taxon>
        <taxon>Pseudomonadota</taxon>
        <taxon>Alphaproteobacteria</taxon>
        <taxon>Hyphomicrobiales</taxon>
        <taxon>Bartonellaceae</taxon>
        <taxon>Limoniibacter</taxon>
    </lineage>
</organism>
<feature type="domain" description="MaoC-like" evidence="1">
    <location>
        <begin position="16"/>
        <end position="97"/>
    </location>
</feature>
<proteinExistence type="predicted"/>
<sequence>MFRMDERILLGKHLFTADDIIRFATKFDPQIFHLDEEAAKQSVLGGLCASGWHTASLWMRYNLAAMRSEPGPQFGPSPGIKNLKWIKPAYAGSTVTYYRTSKAIRPLASRPGWSMLTGLAEAENQDGELILSFETAVLVRMA</sequence>
<dbReference type="InterPro" id="IPR029069">
    <property type="entry name" value="HotDog_dom_sf"/>
</dbReference>
<keyword evidence="3" id="KW-1185">Reference proteome</keyword>
<dbReference type="Proteomes" id="UP000641137">
    <property type="component" value="Unassembled WGS sequence"/>
</dbReference>
<dbReference type="Pfam" id="PF01575">
    <property type="entry name" value="MaoC_dehydratas"/>
    <property type="match status" value="1"/>
</dbReference>
<evidence type="ECO:0000313" key="2">
    <source>
        <dbReference type="EMBL" id="GHC65626.1"/>
    </source>
</evidence>
<dbReference type="EMBL" id="BMZO01000002">
    <property type="protein sequence ID" value="GHC65626.1"/>
    <property type="molecule type" value="Genomic_DNA"/>
</dbReference>
<gene>
    <name evidence="2" type="ORF">GCM10010136_08450</name>
</gene>
<evidence type="ECO:0000313" key="3">
    <source>
        <dbReference type="Proteomes" id="UP000641137"/>
    </source>
</evidence>
<dbReference type="CDD" id="cd03454">
    <property type="entry name" value="YdeM"/>
    <property type="match status" value="1"/>
</dbReference>
<dbReference type="Gene3D" id="3.10.129.10">
    <property type="entry name" value="Hotdog Thioesterase"/>
    <property type="match status" value="1"/>
</dbReference>
<dbReference type="AlphaFoldDB" id="A0A8J3DGV7"/>